<dbReference type="EC" id="5.6.2.2" evidence="12"/>
<dbReference type="FunFam" id="3.40.1360.10:FF:000003">
    <property type="entry name" value="DNA topoisomerase 6 subunit A"/>
    <property type="match status" value="1"/>
</dbReference>
<dbReference type="InterPro" id="IPR004085">
    <property type="entry name" value="TopoVI_A"/>
</dbReference>
<comment type="similarity">
    <text evidence="4 12 13">Belongs to the TOP6A family.</text>
</comment>
<feature type="binding site" evidence="12">
    <location>
        <position position="331"/>
    </location>
    <ligand>
        <name>Mg(2+)</name>
        <dbReference type="ChEBI" id="CHEBI:18420"/>
    </ligand>
</feature>
<feature type="domain" description="Topoisomerase 6 subunit A/Spo11 TOPRIM" evidence="16">
    <location>
        <begin position="274"/>
        <end position="444"/>
    </location>
</feature>
<dbReference type="GO" id="GO:0000287">
    <property type="term" value="F:magnesium ion binding"/>
    <property type="evidence" value="ECO:0007669"/>
    <property type="project" value="UniProtKB-UniRule"/>
</dbReference>
<keyword evidence="10 12" id="KW-0413">Isomerase</keyword>
<dbReference type="OrthoDB" id="5377392at2759"/>
<dbReference type="PANTHER" id="PTHR10848">
    <property type="entry name" value="MEIOTIC RECOMBINATION PROTEIN SPO11"/>
    <property type="match status" value="1"/>
</dbReference>
<dbReference type="GO" id="GO:0003918">
    <property type="term" value="F:DNA topoisomerase type II (double strand cut, ATP-hydrolyzing) activity"/>
    <property type="evidence" value="ECO:0007669"/>
    <property type="project" value="UniProtKB-UniRule"/>
</dbReference>
<keyword evidence="18" id="KW-1185">Reference proteome</keyword>
<name>A0A5B8MEY6_9CHLO</name>
<dbReference type="GO" id="GO:0006265">
    <property type="term" value="P:DNA topological change"/>
    <property type="evidence" value="ECO:0007669"/>
    <property type="project" value="UniProtKB-UniRule"/>
</dbReference>
<comment type="cofactor">
    <cofactor evidence="2 12">
        <name>Mg(2+)</name>
        <dbReference type="ChEBI" id="CHEBI:18420"/>
    </cofactor>
</comment>
<dbReference type="GO" id="GO:0003677">
    <property type="term" value="F:DNA binding"/>
    <property type="evidence" value="ECO:0007669"/>
    <property type="project" value="UniProtKB-UniRule"/>
</dbReference>
<dbReference type="GO" id="GO:0000706">
    <property type="term" value="P:meiotic DNA double-strand break processing"/>
    <property type="evidence" value="ECO:0007669"/>
    <property type="project" value="TreeGrafter"/>
</dbReference>
<dbReference type="HAMAP" id="MF_00132">
    <property type="entry name" value="Top6A"/>
    <property type="match status" value="1"/>
</dbReference>
<dbReference type="PANTHER" id="PTHR10848:SF4">
    <property type="entry name" value="DNA TOPOISOMERASE 6 SUBUNIT A"/>
    <property type="match status" value="1"/>
</dbReference>
<keyword evidence="6 12" id="KW-0547">Nucleotide-binding</keyword>
<dbReference type="Gene3D" id="1.10.10.10">
    <property type="entry name" value="Winged helix-like DNA-binding domain superfamily/Winged helix DNA-binding domain"/>
    <property type="match status" value="1"/>
</dbReference>
<comment type="catalytic activity">
    <reaction evidence="1 12 13">
        <text>ATP-dependent breakage, passage and rejoining of double-stranded DNA.</text>
        <dbReference type="EC" id="5.6.2.2"/>
    </reaction>
</comment>
<evidence type="ECO:0000256" key="2">
    <source>
        <dbReference type="ARBA" id="ARBA00001946"/>
    </source>
</evidence>
<evidence type="ECO:0000256" key="7">
    <source>
        <dbReference type="ARBA" id="ARBA00022842"/>
    </source>
</evidence>
<evidence type="ECO:0000256" key="1">
    <source>
        <dbReference type="ARBA" id="ARBA00000185"/>
    </source>
</evidence>
<keyword evidence="9 12" id="KW-0238">DNA-binding</keyword>
<dbReference type="GO" id="GO:0005524">
    <property type="term" value="F:ATP binding"/>
    <property type="evidence" value="ECO:0007669"/>
    <property type="project" value="InterPro"/>
</dbReference>
<accession>A0A5B8MEY6</accession>
<dbReference type="CDD" id="cd00223">
    <property type="entry name" value="TOPRIM_TopoIIB_SPO"/>
    <property type="match status" value="1"/>
</dbReference>
<feature type="domain" description="Spo11/DNA topoisomerase VI subunit A N-terminal" evidence="15">
    <location>
        <begin position="164"/>
        <end position="225"/>
    </location>
</feature>
<keyword evidence="7 12" id="KW-0460">Magnesium</keyword>
<dbReference type="STRING" id="1764295.A0A5B8MEY6"/>
<dbReference type="PRINTS" id="PR01550">
    <property type="entry name" value="TOP6AFAMILY"/>
</dbReference>
<evidence type="ECO:0000256" key="13">
    <source>
        <dbReference type="PROSITE-ProRule" id="PRU01385"/>
    </source>
</evidence>
<evidence type="ECO:0000313" key="18">
    <source>
        <dbReference type="Proteomes" id="UP000316726"/>
    </source>
</evidence>
<evidence type="ECO:0000259" key="15">
    <source>
        <dbReference type="Pfam" id="PF04406"/>
    </source>
</evidence>
<dbReference type="GO" id="GO:0009330">
    <property type="term" value="C:DNA topoisomerase type II (double strand cut, ATP-hydrolyzing) complex"/>
    <property type="evidence" value="ECO:0007669"/>
    <property type="project" value="UniProtKB-UniRule"/>
</dbReference>
<evidence type="ECO:0000313" key="17">
    <source>
        <dbReference type="EMBL" id="QDZ18967.1"/>
    </source>
</evidence>
<dbReference type="Gene3D" id="3.40.1360.10">
    <property type="match status" value="1"/>
</dbReference>
<evidence type="ECO:0000256" key="11">
    <source>
        <dbReference type="ARBA" id="ARBA00023242"/>
    </source>
</evidence>
<comment type="function">
    <text evidence="12">Component of the DNA topoisomerase VI involved in chromatin organization and progression of endoreduplication cycles. Relaxes both positive and negative superturns and exhibits a strong decatenase activity.</text>
</comment>
<dbReference type="PROSITE" id="PS52041">
    <property type="entry name" value="TOPO_IIB"/>
    <property type="match status" value="1"/>
</dbReference>
<sequence length="450" mass="51104">MPAARGKGKGKGRSKPTATRKKAQVAERKRKEKKRKSREDLDEEWDAEAGKELVERLGSDDDILRHVRAIKESLRRENAKPKTLSSLNLAGKFREVVDKDTRSVLTEIERVILDAAESILEGRGLGFHVPSRGSGNQHYVQELDRIVLKDSKTQRSFGNRGEVRKVAIMSKLMQLVYELCSKDITATKRDLFYSDVKLFKKQDESDAALEDVTCMLGCTRCSLHVVASEKGLVVGRLRYREAGDVIDCTRMGVGGKAIPSNIQKCTDFESDAEFILLVEKDAAFQRLAEDRFYNRFPCIIITGKGQPDVATRQFLRKMQQDLKLQVLALVDADPYGLNIISVYTRGSKNMSFDSSNLTTPGIKWLGVRPSDLDRFKLPNQCRLDMTEHDTRLGEKLLKEDFMKANPEWSKELQIMLDTGEKAEIQALSSFGFQYLTEVYLPLKLQERDWI</sequence>
<dbReference type="EMBL" id="CP031035">
    <property type="protein sequence ID" value="QDZ18967.1"/>
    <property type="molecule type" value="Genomic_DNA"/>
</dbReference>
<dbReference type="InterPro" id="IPR034136">
    <property type="entry name" value="TOPRIM_Topo6A/Spo11"/>
</dbReference>
<proteinExistence type="inferred from homology"/>
<protein>
    <recommendedName>
        <fullName evidence="12">DNA topoisomerase 6 subunit A</fullName>
        <ecNumber evidence="12">5.6.2.2</ecNumber>
    </recommendedName>
</protein>
<comment type="subunit">
    <text evidence="12">Homodimer. Heterotetramer of two TOP6A and two TOP6B subunits.</text>
</comment>
<keyword evidence="5 12" id="KW-0479">Metal-binding</keyword>
<feature type="region of interest" description="Disordered" evidence="14">
    <location>
        <begin position="1"/>
        <end position="45"/>
    </location>
</feature>
<feature type="binding site" evidence="12">
    <location>
        <position position="279"/>
    </location>
    <ligand>
        <name>Mg(2+)</name>
        <dbReference type="ChEBI" id="CHEBI:18420"/>
    </ligand>
</feature>
<evidence type="ECO:0000256" key="8">
    <source>
        <dbReference type="ARBA" id="ARBA00023029"/>
    </source>
</evidence>
<evidence type="ECO:0000256" key="5">
    <source>
        <dbReference type="ARBA" id="ARBA00022723"/>
    </source>
</evidence>
<keyword evidence="8 12" id="KW-0799">Topoisomerase</keyword>
<gene>
    <name evidence="12" type="primary">TOP6A</name>
    <name evidence="17" type="ORF">A3770_02p14850</name>
</gene>
<dbReference type="InterPro" id="IPR036078">
    <property type="entry name" value="Spo11/TopoVI_A_sf"/>
</dbReference>
<dbReference type="FunFam" id="1.10.10.10:FF:000387">
    <property type="entry name" value="DNA topoisomerase 6 subunit A"/>
    <property type="match status" value="1"/>
</dbReference>
<dbReference type="InterPro" id="IPR036388">
    <property type="entry name" value="WH-like_DNA-bd_sf"/>
</dbReference>
<evidence type="ECO:0000259" key="16">
    <source>
        <dbReference type="Pfam" id="PF21180"/>
    </source>
</evidence>
<keyword evidence="11 12" id="KW-0539">Nucleus</keyword>
<dbReference type="AlphaFoldDB" id="A0A5B8MEY6"/>
<dbReference type="GO" id="GO:0007131">
    <property type="term" value="P:reciprocal meiotic recombination"/>
    <property type="evidence" value="ECO:0007669"/>
    <property type="project" value="TreeGrafter"/>
</dbReference>
<dbReference type="SUPFAM" id="SSF56726">
    <property type="entry name" value="DNA topoisomerase IV, alpha subunit"/>
    <property type="match status" value="1"/>
</dbReference>
<dbReference type="InterPro" id="IPR013049">
    <property type="entry name" value="Spo11/TopoVI_A_N"/>
</dbReference>
<evidence type="ECO:0000256" key="9">
    <source>
        <dbReference type="ARBA" id="ARBA00023125"/>
    </source>
</evidence>
<dbReference type="InterPro" id="IPR002815">
    <property type="entry name" value="Spo11/TopoVI_A"/>
</dbReference>
<reference evidence="17 18" key="1">
    <citation type="submission" date="2018-07" db="EMBL/GenBank/DDBJ databases">
        <title>The complete nuclear genome of the prasinophyte Chloropicon primus (CCMP1205).</title>
        <authorList>
            <person name="Pombert J.-F."/>
            <person name="Otis C."/>
            <person name="Turmel M."/>
            <person name="Lemieux C."/>
        </authorList>
    </citation>
    <scope>NUCLEOTIDE SEQUENCE [LARGE SCALE GENOMIC DNA]</scope>
    <source>
        <strain evidence="17 18">CCMP1205</strain>
    </source>
</reference>
<dbReference type="PRINTS" id="PR01552">
    <property type="entry name" value="TPISMRASE6A"/>
</dbReference>
<dbReference type="Pfam" id="PF21180">
    <property type="entry name" value="TOP6A-Spo11_Toprim"/>
    <property type="match status" value="1"/>
</dbReference>
<dbReference type="GO" id="GO:0000228">
    <property type="term" value="C:nuclear chromosome"/>
    <property type="evidence" value="ECO:0007669"/>
    <property type="project" value="TreeGrafter"/>
</dbReference>
<dbReference type="Proteomes" id="UP000316726">
    <property type="component" value="Chromosome 2"/>
</dbReference>
<dbReference type="Pfam" id="PF04406">
    <property type="entry name" value="TP6A_N"/>
    <property type="match status" value="1"/>
</dbReference>
<feature type="active site" description="Nucleophile" evidence="12">
    <location>
        <position position="193"/>
    </location>
</feature>
<evidence type="ECO:0000256" key="12">
    <source>
        <dbReference type="HAMAP-Rule" id="MF_03164"/>
    </source>
</evidence>
<evidence type="ECO:0000256" key="14">
    <source>
        <dbReference type="SAM" id="MobiDB-lite"/>
    </source>
</evidence>
<evidence type="ECO:0000256" key="3">
    <source>
        <dbReference type="ARBA" id="ARBA00004123"/>
    </source>
</evidence>
<evidence type="ECO:0000256" key="6">
    <source>
        <dbReference type="ARBA" id="ARBA00022741"/>
    </source>
</evidence>
<feature type="compositionally biased region" description="Basic residues" evidence="14">
    <location>
        <begin position="1"/>
        <end position="23"/>
    </location>
</feature>
<comment type="subcellular location">
    <subcellularLocation>
        <location evidence="3 12">Nucleus</location>
    </subcellularLocation>
</comment>
<organism evidence="17 18">
    <name type="scientific">Chloropicon primus</name>
    <dbReference type="NCBI Taxonomy" id="1764295"/>
    <lineage>
        <taxon>Eukaryota</taxon>
        <taxon>Viridiplantae</taxon>
        <taxon>Chlorophyta</taxon>
        <taxon>Chloropicophyceae</taxon>
        <taxon>Chloropicales</taxon>
        <taxon>Chloropicaceae</taxon>
        <taxon>Chloropicon</taxon>
    </lineage>
</organism>
<evidence type="ECO:0000256" key="10">
    <source>
        <dbReference type="ARBA" id="ARBA00023235"/>
    </source>
</evidence>
<evidence type="ECO:0000256" key="4">
    <source>
        <dbReference type="ARBA" id="ARBA00006559"/>
    </source>
</evidence>
<dbReference type="GO" id="GO:0042138">
    <property type="term" value="P:meiotic DNA double-strand break formation"/>
    <property type="evidence" value="ECO:0007669"/>
    <property type="project" value="TreeGrafter"/>
</dbReference>
<feature type="active site" description="O-(5'-phospho-DNA)-tyrosine intermediate" evidence="13">
    <location>
        <position position="193"/>
    </location>
</feature>